<dbReference type="CDD" id="cd06251">
    <property type="entry name" value="M14_ASTE_ASPA-like"/>
    <property type="match status" value="1"/>
</dbReference>
<evidence type="ECO:0000256" key="1">
    <source>
        <dbReference type="ARBA" id="ARBA00001947"/>
    </source>
</evidence>
<dbReference type="PIRSF" id="PIRSF039012">
    <property type="entry name" value="ASP"/>
    <property type="match status" value="1"/>
</dbReference>
<keyword evidence="7" id="KW-1185">Reference proteome</keyword>
<dbReference type="Proteomes" id="UP000297475">
    <property type="component" value="Unassembled WGS sequence"/>
</dbReference>
<evidence type="ECO:0000313" key="7">
    <source>
        <dbReference type="Proteomes" id="UP000297475"/>
    </source>
</evidence>
<dbReference type="Gene3D" id="3.40.630.10">
    <property type="entry name" value="Zn peptidases"/>
    <property type="match status" value="1"/>
</dbReference>
<accession>A0A4Z0W7H2</accession>
<dbReference type="SUPFAM" id="SSF53187">
    <property type="entry name" value="Zn-dependent exopeptidases"/>
    <property type="match status" value="1"/>
</dbReference>
<comment type="caution">
    <text evidence="6">The sequence shown here is derived from an EMBL/GenBank/DDBJ whole genome shotgun (WGS) entry which is preliminary data.</text>
</comment>
<evidence type="ECO:0000259" key="5">
    <source>
        <dbReference type="Pfam" id="PF24827"/>
    </source>
</evidence>
<dbReference type="OrthoDB" id="9782876at2"/>
<dbReference type="InterPro" id="IPR055438">
    <property type="entry name" value="AstE_AspA_cat"/>
</dbReference>
<dbReference type="InterPro" id="IPR053138">
    <property type="entry name" value="N-alpha-Ac-DABA_deacetylase"/>
</dbReference>
<dbReference type="PANTHER" id="PTHR37326:SF2">
    <property type="entry name" value="SUCCINYLGLUTAMATE DESUCCINYLASE_ASPARTOACYLASE FAMILY PROTEIN"/>
    <property type="match status" value="1"/>
</dbReference>
<protein>
    <submittedName>
        <fullName evidence="6">Succinylglutamate desuccinylase/aspartoacylase family protein</fullName>
    </submittedName>
</protein>
<comment type="cofactor">
    <cofactor evidence="1">
        <name>Zn(2+)</name>
        <dbReference type="ChEBI" id="CHEBI:29105"/>
    </cofactor>
</comment>
<name>A0A4Z0W7H2_9GAMM</name>
<evidence type="ECO:0000256" key="4">
    <source>
        <dbReference type="ARBA" id="ARBA00022833"/>
    </source>
</evidence>
<gene>
    <name evidence="6" type="ORF">E4656_07440</name>
</gene>
<dbReference type="GO" id="GO:0016811">
    <property type="term" value="F:hydrolase activity, acting on carbon-nitrogen (but not peptide) bonds, in linear amides"/>
    <property type="evidence" value="ECO:0007669"/>
    <property type="project" value="InterPro"/>
</dbReference>
<sequence length="341" mass="37920">MTPLIIGGFEIEPGERRLIELPIAKLYTDIDVNLPIHVIRGRRDGPTVFVSAAIHGDELNGIEIIRRLLKGDYRGFRGTLIAVPMVNVYGVLAQTRYMPDRRDLNRAFPGSRKGSLAGRLADLFTREIVAQSDYGIDLHTGAIHRSNLPQIRGNMDDEVTRELGQVFGAPVLLNSDLRDGSLRQVADEMGVKMLLYEAGEALRFDEICIRAGLRGVENVLRHLGMFGSRRKPRKMPQPVLARDSGWVRATGSGLVIHHRQLGDSVEAGERLAEITSPSTAETVDVMAPRAGIIIGKQQIPLVQDGEAMYHIAYFRRMETATERVEAFQTDFQSELEAEDDV</sequence>
<feature type="domain" description="Succinylglutamate desuccinylase/Aspartoacylase catalytic" evidence="5">
    <location>
        <begin position="44"/>
        <end position="223"/>
    </location>
</feature>
<keyword evidence="3" id="KW-0378">Hydrolase</keyword>
<dbReference type="RefSeq" id="WP_135482573.1">
    <property type="nucleotide sequence ID" value="NZ_SRMF01000002.1"/>
</dbReference>
<evidence type="ECO:0000256" key="3">
    <source>
        <dbReference type="ARBA" id="ARBA00022801"/>
    </source>
</evidence>
<dbReference type="AlphaFoldDB" id="A0A4Z0W7H2"/>
<organism evidence="6 7">
    <name type="scientific">Natronospirillum operosum</name>
    <dbReference type="NCBI Taxonomy" id="2759953"/>
    <lineage>
        <taxon>Bacteria</taxon>
        <taxon>Pseudomonadati</taxon>
        <taxon>Pseudomonadota</taxon>
        <taxon>Gammaproteobacteria</taxon>
        <taxon>Oceanospirillales</taxon>
        <taxon>Natronospirillaceae</taxon>
        <taxon>Natronospirillum</taxon>
    </lineage>
</organism>
<dbReference type="Pfam" id="PF24827">
    <property type="entry name" value="AstE_AspA_cat"/>
    <property type="match status" value="1"/>
</dbReference>
<keyword evidence="2" id="KW-0479">Metal-binding</keyword>
<dbReference type="GO" id="GO:0016788">
    <property type="term" value="F:hydrolase activity, acting on ester bonds"/>
    <property type="evidence" value="ECO:0007669"/>
    <property type="project" value="InterPro"/>
</dbReference>
<dbReference type="PANTHER" id="PTHR37326">
    <property type="entry name" value="BLL3975 PROTEIN"/>
    <property type="match status" value="1"/>
</dbReference>
<dbReference type="EMBL" id="SRMF01000002">
    <property type="protein sequence ID" value="TGG94004.1"/>
    <property type="molecule type" value="Genomic_DNA"/>
</dbReference>
<reference evidence="6 7" key="1">
    <citation type="submission" date="2019-04" db="EMBL/GenBank/DDBJ databases">
        <title>Natronospirillum operosus gen. nov., sp. nov., a haloalkaliphilic satellite isolated from decaying biomass of laboratory culture of cyanobacterium Geitlerinema sp. and proposal of Natronospirillaceae fam. nov. and Saccharospirillaceae fam. nov.</title>
        <authorList>
            <person name="Kevbrin V."/>
            <person name="Boltyanskaya Y."/>
            <person name="Koziaeva V."/>
            <person name="Grouzdev D.S."/>
            <person name="Park M."/>
            <person name="Cho J."/>
        </authorList>
    </citation>
    <scope>NUCLEOTIDE SEQUENCE [LARGE SCALE GENOMIC DNA]</scope>
    <source>
        <strain evidence="6 7">G-116</strain>
    </source>
</reference>
<evidence type="ECO:0000313" key="6">
    <source>
        <dbReference type="EMBL" id="TGG94004.1"/>
    </source>
</evidence>
<dbReference type="GO" id="GO:0046872">
    <property type="term" value="F:metal ion binding"/>
    <property type="evidence" value="ECO:0007669"/>
    <property type="project" value="UniProtKB-KW"/>
</dbReference>
<evidence type="ECO:0000256" key="2">
    <source>
        <dbReference type="ARBA" id="ARBA00022723"/>
    </source>
</evidence>
<proteinExistence type="predicted"/>
<dbReference type="InterPro" id="IPR043795">
    <property type="entry name" value="N-alpha-Ac-DABA-like"/>
</dbReference>
<keyword evidence="4" id="KW-0862">Zinc</keyword>